<proteinExistence type="predicted"/>
<evidence type="ECO:0000313" key="2">
    <source>
        <dbReference type="Proteomes" id="UP000189670"/>
    </source>
</evidence>
<dbReference type="AlphaFoldDB" id="A0A1V1NV76"/>
<accession>A0A1V1NV76</accession>
<sequence>MRDFIHVYDVVEALLRIATVRNKHNDCRIVNVSSGKGTSAEKIANMLSQICIENNYGKISIQGDDRYERIKEFYLDNTYLIKLTGWQPQINLSKGLRLFF</sequence>
<name>A0A1V1NV76_9BACT</name>
<organism evidence="1 2">
    <name type="scientific">Candidatus Magnetoglobus multicellularis str. Araruama</name>
    <dbReference type="NCBI Taxonomy" id="890399"/>
    <lineage>
        <taxon>Bacteria</taxon>
        <taxon>Pseudomonadati</taxon>
        <taxon>Thermodesulfobacteriota</taxon>
        <taxon>Desulfobacteria</taxon>
        <taxon>Desulfobacterales</taxon>
        <taxon>Desulfobacteraceae</taxon>
        <taxon>Candidatus Magnetoglobus</taxon>
    </lineage>
</organism>
<dbReference type="InterPro" id="IPR036291">
    <property type="entry name" value="NAD(P)-bd_dom_sf"/>
</dbReference>
<dbReference type="Gene3D" id="3.40.50.720">
    <property type="entry name" value="NAD(P)-binding Rossmann-like Domain"/>
    <property type="match status" value="1"/>
</dbReference>
<dbReference type="EMBL" id="ATBP01001967">
    <property type="protein sequence ID" value="ETR66464.1"/>
    <property type="molecule type" value="Genomic_DNA"/>
</dbReference>
<evidence type="ECO:0000313" key="1">
    <source>
        <dbReference type="EMBL" id="ETR66464.1"/>
    </source>
</evidence>
<dbReference type="SUPFAM" id="SSF51735">
    <property type="entry name" value="NAD(P)-binding Rossmann-fold domains"/>
    <property type="match status" value="1"/>
</dbReference>
<gene>
    <name evidence="1" type="ORF">OMM_12765</name>
</gene>
<reference evidence="2" key="1">
    <citation type="submission" date="2012-11" db="EMBL/GenBank/DDBJ databases">
        <authorList>
            <person name="Lucero-Rivera Y.E."/>
            <person name="Tovar-Ramirez D."/>
        </authorList>
    </citation>
    <scope>NUCLEOTIDE SEQUENCE [LARGE SCALE GENOMIC DNA]</scope>
    <source>
        <strain evidence="2">Araruama</strain>
    </source>
</reference>
<dbReference type="Proteomes" id="UP000189670">
    <property type="component" value="Unassembled WGS sequence"/>
</dbReference>
<comment type="caution">
    <text evidence="1">The sequence shown here is derived from an EMBL/GenBank/DDBJ whole genome shotgun (WGS) entry which is preliminary data.</text>
</comment>
<protein>
    <recommendedName>
        <fullName evidence="3">NAD-dependent epimerase/dehydratase domain-containing protein</fullName>
    </recommendedName>
</protein>
<evidence type="ECO:0008006" key="3">
    <source>
        <dbReference type="Google" id="ProtNLM"/>
    </source>
</evidence>
<dbReference type="Gene3D" id="3.90.25.10">
    <property type="entry name" value="UDP-galactose 4-epimerase, domain 1"/>
    <property type="match status" value="1"/>
</dbReference>